<dbReference type="Pfam" id="PF00359">
    <property type="entry name" value="PTS_EIIA_2"/>
    <property type="match status" value="1"/>
</dbReference>
<proteinExistence type="predicted"/>
<keyword evidence="10" id="KW-1185">Reference proteome</keyword>
<feature type="domain" description="PTS EIIA type-2" evidence="6">
    <location>
        <begin position="481"/>
        <end position="616"/>
    </location>
</feature>
<dbReference type="Pfam" id="PF08279">
    <property type="entry name" value="HTH_11"/>
    <property type="match status" value="1"/>
</dbReference>
<dbReference type="Proteomes" id="UP001165287">
    <property type="component" value="Unassembled WGS sequence"/>
</dbReference>
<evidence type="ECO:0000256" key="1">
    <source>
        <dbReference type="ARBA" id="ARBA00022679"/>
    </source>
</evidence>
<dbReference type="InterPro" id="IPR003501">
    <property type="entry name" value="PTS_EIIB_2/3"/>
</dbReference>
<dbReference type="InterPro" id="IPR036388">
    <property type="entry name" value="WH-like_DNA-bd_sf"/>
</dbReference>
<dbReference type="InterPro" id="IPR013011">
    <property type="entry name" value="PTS_EIIB_2"/>
</dbReference>
<evidence type="ECO:0000259" key="8">
    <source>
        <dbReference type="PROSITE" id="PS51372"/>
    </source>
</evidence>
<dbReference type="RefSeq" id="WP_224141975.1">
    <property type="nucleotide sequence ID" value="NZ_JAIQUM010000123.1"/>
</dbReference>
<dbReference type="Gene3D" id="1.10.1790.10">
    <property type="entry name" value="PRD domain"/>
    <property type="match status" value="1"/>
</dbReference>
<name>A0ABS7UZ03_9BACI</name>
<dbReference type="SUPFAM" id="SSF63520">
    <property type="entry name" value="PTS-regulatory domain, PRD"/>
    <property type="match status" value="1"/>
</dbReference>
<dbReference type="Gene3D" id="3.40.930.10">
    <property type="entry name" value="Mannitol-specific EII, Chain A"/>
    <property type="match status" value="1"/>
</dbReference>
<reference evidence="9" key="1">
    <citation type="submission" date="2024-05" db="EMBL/GenBank/DDBJ databases">
        <title>Metabacillus sp. nov., isolated from the rhizosphere soil of tomato plants.</title>
        <authorList>
            <person name="Ma R."/>
        </authorList>
    </citation>
    <scope>NUCLEOTIDE SEQUENCE</scope>
    <source>
        <strain evidence="9">DBTR6</strain>
    </source>
</reference>
<evidence type="ECO:0000256" key="5">
    <source>
        <dbReference type="ARBA" id="ARBA00023163"/>
    </source>
</evidence>
<evidence type="ECO:0000259" key="7">
    <source>
        <dbReference type="PROSITE" id="PS51099"/>
    </source>
</evidence>
<dbReference type="InterPro" id="IPR036095">
    <property type="entry name" value="PTS_EIIB-like_sf"/>
</dbReference>
<dbReference type="InterPro" id="IPR036390">
    <property type="entry name" value="WH_DNA-bd_sf"/>
</dbReference>
<dbReference type="PROSITE" id="PS51094">
    <property type="entry name" value="PTS_EIIA_TYPE_2"/>
    <property type="match status" value="1"/>
</dbReference>
<dbReference type="InterPro" id="IPR011608">
    <property type="entry name" value="PRD"/>
</dbReference>
<evidence type="ECO:0000256" key="3">
    <source>
        <dbReference type="ARBA" id="ARBA00023015"/>
    </source>
</evidence>
<dbReference type="Pfam" id="PF02302">
    <property type="entry name" value="PTS_IIB"/>
    <property type="match status" value="1"/>
</dbReference>
<dbReference type="InterPro" id="IPR036634">
    <property type="entry name" value="PRD_sf"/>
</dbReference>
<dbReference type="CDD" id="cd05568">
    <property type="entry name" value="PTS_IIB_bgl_like"/>
    <property type="match status" value="1"/>
</dbReference>
<sequence>MNARMISILTILLEMRDAITSNELAKQLGISSRTVKRYIQDIHDFAEKKHFKIITSHEGYKLVISEEERFYLVEELRGGMTEGNQNAEDLETTVLLYLLSVDSATIEDISEHLFCSRNTAFNKLKAVKQELEKYQLQLCNKGHQGYRVLGNELMIRSCFTAHFSRDNYYMKSIMKQLFNQQIDFEWLLSMFTKQLKQFSLRKSTEEVQLFLKYLLVSALRQNKINKPINLEEESLNVTHLRVTSQTINEFEKQYEFVFSQEEHLFLAMVLGGGSIVPSEKAVIEQCIEAVIKKIQEEFNEHFIKEDHLKESLGNHIASTLKRLRLQITIENPLKELIQSRYFMATYYAYMLAEELNLAFNISLDDHEIAYLALHFEANMESKGMLNKVNVLVVCGGGIGTSTVLKSKLESNFPQLHIQDVLPYYLLKKQDLTNIDFIISTLYFENETDKKVIHVNPILNESDSERILQMIRFGTSVEYVQDLFQKDLFFTECEFQTRQECLVFLTNRLISKGLIHPNVQQEVLQREEISTTELGNLTAIPHCITDQQSRMAMLILKKPIQWKNEKVQLIFFGCINPKEKQSKKYFPQIYKKVSQITWVKEALHQKQFDSFVNLLNM</sequence>
<dbReference type="SUPFAM" id="SSF52794">
    <property type="entry name" value="PTS system IIB component-like"/>
    <property type="match status" value="1"/>
</dbReference>
<dbReference type="SUPFAM" id="SSF55804">
    <property type="entry name" value="Phoshotransferase/anion transport protein"/>
    <property type="match status" value="1"/>
</dbReference>
<dbReference type="PROSITE" id="PS51099">
    <property type="entry name" value="PTS_EIIB_TYPE_2"/>
    <property type="match status" value="1"/>
</dbReference>
<dbReference type="InterPro" id="IPR002178">
    <property type="entry name" value="PTS_EIIA_type-2_dom"/>
</dbReference>
<protein>
    <submittedName>
        <fullName evidence="9">BglG family transcription antiterminator</fullName>
    </submittedName>
</protein>
<evidence type="ECO:0000259" key="6">
    <source>
        <dbReference type="PROSITE" id="PS51094"/>
    </source>
</evidence>
<evidence type="ECO:0000313" key="10">
    <source>
        <dbReference type="Proteomes" id="UP001165287"/>
    </source>
</evidence>
<keyword evidence="1" id="KW-0808">Transferase</keyword>
<dbReference type="InterPro" id="IPR013196">
    <property type="entry name" value="HTH_11"/>
</dbReference>
<dbReference type="Pfam" id="PF00874">
    <property type="entry name" value="PRD"/>
    <property type="match status" value="1"/>
</dbReference>
<feature type="domain" description="PTS EIIB type-2" evidence="7">
    <location>
        <begin position="388"/>
        <end position="478"/>
    </location>
</feature>
<feature type="domain" description="PRD" evidence="8">
    <location>
        <begin position="278"/>
        <end position="385"/>
    </location>
</feature>
<dbReference type="InterPro" id="IPR050661">
    <property type="entry name" value="BglG_antiterminators"/>
</dbReference>
<keyword evidence="2" id="KW-0677">Repeat</keyword>
<gene>
    <name evidence="9" type="ORF">K9V48_25900</name>
</gene>
<dbReference type="PANTHER" id="PTHR30185:SF18">
    <property type="entry name" value="TRANSCRIPTIONAL REGULATOR MTLR"/>
    <property type="match status" value="1"/>
</dbReference>
<keyword evidence="3" id="KW-0805">Transcription regulation</keyword>
<evidence type="ECO:0000256" key="4">
    <source>
        <dbReference type="ARBA" id="ARBA00023159"/>
    </source>
</evidence>
<accession>A0ABS7UZ03</accession>
<dbReference type="PANTHER" id="PTHR30185">
    <property type="entry name" value="CRYPTIC BETA-GLUCOSIDE BGL OPERON ANTITERMINATOR"/>
    <property type="match status" value="1"/>
</dbReference>
<dbReference type="EMBL" id="JAIQUM010000123">
    <property type="protein sequence ID" value="MBZ5753562.1"/>
    <property type="molecule type" value="Genomic_DNA"/>
</dbReference>
<comment type="caution">
    <text evidence="9">The sequence shown here is derived from an EMBL/GenBank/DDBJ whole genome shotgun (WGS) entry which is preliminary data.</text>
</comment>
<dbReference type="PROSITE" id="PS51372">
    <property type="entry name" value="PRD_2"/>
    <property type="match status" value="1"/>
</dbReference>
<dbReference type="Gene3D" id="1.10.10.10">
    <property type="entry name" value="Winged helix-like DNA-binding domain superfamily/Winged helix DNA-binding domain"/>
    <property type="match status" value="1"/>
</dbReference>
<dbReference type="Pfam" id="PF05043">
    <property type="entry name" value="Mga"/>
    <property type="match status" value="1"/>
</dbReference>
<evidence type="ECO:0000313" key="9">
    <source>
        <dbReference type="EMBL" id="MBZ5753562.1"/>
    </source>
</evidence>
<dbReference type="Gene3D" id="3.40.50.2300">
    <property type="match status" value="1"/>
</dbReference>
<keyword evidence="5" id="KW-0804">Transcription</keyword>
<organism evidence="9 10">
    <name type="scientific">Metabacillus rhizolycopersici</name>
    <dbReference type="NCBI Taxonomy" id="2875709"/>
    <lineage>
        <taxon>Bacteria</taxon>
        <taxon>Bacillati</taxon>
        <taxon>Bacillota</taxon>
        <taxon>Bacilli</taxon>
        <taxon>Bacillales</taxon>
        <taxon>Bacillaceae</taxon>
        <taxon>Metabacillus</taxon>
    </lineage>
</organism>
<dbReference type="InterPro" id="IPR007737">
    <property type="entry name" value="Mga_HTH"/>
</dbReference>
<keyword evidence="4" id="KW-0010">Activator</keyword>
<evidence type="ECO:0000256" key="2">
    <source>
        <dbReference type="ARBA" id="ARBA00022737"/>
    </source>
</evidence>
<dbReference type="SUPFAM" id="SSF46785">
    <property type="entry name" value="Winged helix' DNA-binding domain"/>
    <property type="match status" value="1"/>
</dbReference>
<dbReference type="InterPro" id="IPR016152">
    <property type="entry name" value="PTrfase/Anion_transptr"/>
</dbReference>